<accession>A0A8K0G5Q2</accession>
<gene>
    <name evidence="1" type="ORF">ILUMI_19311</name>
</gene>
<dbReference type="OrthoDB" id="10065579at2759"/>
<dbReference type="AlphaFoldDB" id="A0A8K0G5Q2"/>
<protein>
    <submittedName>
        <fullName evidence="1">Uncharacterized protein</fullName>
    </submittedName>
</protein>
<evidence type="ECO:0000313" key="1">
    <source>
        <dbReference type="EMBL" id="KAF2886861.1"/>
    </source>
</evidence>
<organism evidence="1 2">
    <name type="scientific">Ignelater luminosus</name>
    <name type="common">Cucubano</name>
    <name type="synonym">Pyrophorus luminosus</name>
    <dbReference type="NCBI Taxonomy" id="2038154"/>
    <lineage>
        <taxon>Eukaryota</taxon>
        <taxon>Metazoa</taxon>
        <taxon>Ecdysozoa</taxon>
        <taxon>Arthropoda</taxon>
        <taxon>Hexapoda</taxon>
        <taxon>Insecta</taxon>
        <taxon>Pterygota</taxon>
        <taxon>Neoptera</taxon>
        <taxon>Endopterygota</taxon>
        <taxon>Coleoptera</taxon>
        <taxon>Polyphaga</taxon>
        <taxon>Elateriformia</taxon>
        <taxon>Elateroidea</taxon>
        <taxon>Elateridae</taxon>
        <taxon>Agrypninae</taxon>
        <taxon>Pyrophorini</taxon>
        <taxon>Ignelater</taxon>
    </lineage>
</organism>
<comment type="caution">
    <text evidence="1">The sequence shown here is derived from an EMBL/GenBank/DDBJ whole genome shotgun (WGS) entry which is preliminary data.</text>
</comment>
<dbReference type="Proteomes" id="UP000801492">
    <property type="component" value="Unassembled WGS sequence"/>
</dbReference>
<reference evidence="1" key="1">
    <citation type="submission" date="2019-08" db="EMBL/GenBank/DDBJ databases">
        <title>The genome of the North American firefly Photinus pyralis.</title>
        <authorList>
            <consortium name="Photinus pyralis genome working group"/>
            <person name="Fallon T.R."/>
            <person name="Sander Lower S.E."/>
            <person name="Weng J.-K."/>
        </authorList>
    </citation>
    <scope>NUCLEOTIDE SEQUENCE</scope>
    <source>
        <strain evidence="1">TRF0915ILg1</strain>
        <tissue evidence="1">Whole body</tissue>
    </source>
</reference>
<dbReference type="InterPro" id="IPR036397">
    <property type="entry name" value="RNaseH_sf"/>
</dbReference>
<dbReference type="GO" id="GO:0003676">
    <property type="term" value="F:nucleic acid binding"/>
    <property type="evidence" value="ECO:0007669"/>
    <property type="project" value="InterPro"/>
</dbReference>
<proteinExistence type="predicted"/>
<keyword evidence="2" id="KW-1185">Reference proteome</keyword>
<dbReference type="Gene3D" id="3.30.420.10">
    <property type="entry name" value="Ribonuclease H-like superfamily/Ribonuclease H"/>
    <property type="match status" value="1"/>
</dbReference>
<evidence type="ECO:0000313" key="2">
    <source>
        <dbReference type="Proteomes" id="UP000801492"/>
    </source>
</evidence>
<sequence length="223" mass="26609">MEKSVHISDWTTERRKHNRNEEEICNFDFEKVTIGQVRDRNIERNENRKKKQEKLYLSTSESNISSDFIQDTKHLAEGDHKHQIYAALNTHDKLKTLLACQNPDRKDEENEKWTVKKIMIAVFFKSSEIVKRVVLDTQKTVTAKWYTEQCLPKVIQSINDFALFPHVKMKLKGKRFSSDEDLLQAWDNECASLPDETWQSWFKNWFRRMEKCIKCGGNYFKRI</sequence>
<dbReference type="EMBL" id="VTPC01086148">
    <property type="protein sequence ID" value="KAF2886861.1"/>
    <property type="molecule type" value="Genomic_DNA"/>
</dbReference>
<name>A0A8K0G5Q2_IGNLU</name>